<keyword evidence="4" id="KW-1185">Reference proteome</keyword>
<feature type="domain" description="HTH lysR-type" evidence="1">
    <location>
        <begin position="740"/>
        <end position="797"/>
    </location>
</feature>
<dbReference type="GO" id="GO:0003700">
    <property type="term" value="F:DNA-binding transcription factor activity"/>
    <property type="evidence" value="ECO:0007669"/>
    <property type="project" value="InterPro"/>
</dbReference>
<evidence type="ECO:0000313" key="4">
    <source>
        <dbReference type="Proteomes" id="UP000186438"/>
    </source>
</evidence>
<dbReference type="InterPro" id="IPR000847">
    <property type="entry name" value="LysR_HTH_N"/>
</dbReference>
<dbReference type="AlphaFoldDB" id="A0A1Q4H7Q7"/>
<organism evidence="3 4">
    <name type="scientific">Mycobacterium paraffinicum</name>
    <dbReference type="NCBI Taxonomy" id="53378"/>
    <lineage>
        <taxon>Bacteria</taxon>
        <taxon>Bacillati</taxon>
        <taxon>Actinomycetota</taxon>
        <taxon>Actinomycetes</taxon>
        <taxon>Mycobacteriales</taxon>
        <taxon>Mycobacteriaceae</taxon>
        <taxon>Mycobacterium</taxon>
    </lineage>
</organism>
<dbReference type="Pfam" id="PF06527">
    <property type="entry name" value="TniQ"/>
    <property type="match status" value="2"/>
</dbReference>
<protein>
    <recommendedName>
        <fullName evidence="5">HTH lysR-type domain-containing protein</fullName>
    </recommendedName>
</protein>
<gene>
    <name evidence="3" type="ORF">BRW65_29705</name>
</gene>
<sequence length="1121" mass="122497">MGEVLAALNLPVTRRPSWLVRPSPAQLDTIATVTGLHPDAVLAMTLSRYDGTGLEIDHPNGRIATSFPFGYRPWSRYCPHCLAHTGGRWQLHWRLGWSFACVRHHCLLADECPRCGKHPRPTFMPGYSVPSASLCACGCNLADAATLRLRPRHPVTDAQQQILDVIADDSADFGIYSTNAGARQARSALNDVKVLANRALNYASVHGIAAVKSADLPADSRQECLALTERPPRRATLHARAPLRALDTAVGVTAALDILRAPTLNAAADRARWLIEGQNRETGPAELHSCPREGTVSAAIIIKASAAWMGPINQLRYRTALSTPRPPDPDPVRVQRLAASVPAAFWPAWSTRFIVEAMKAINLRPILSGATLLTGTTAHLTEISNHLGAITSAQALNCYLFALSHSPGWPTISTAVMRLNDFLAEQPAPINYTRRRQLDYSALLPLDRWQRICQTAGDLPGAGRKAIAARYYLIEKISGTPARSGVIDDHRAHPHNLWKQARNFARTMSAQLREHLDEEARQFLQHNAIEEPLTWAPPLDLISDLDLPAPDPAAIDRQELLRLAVDNSYTVGQLAEHFGIDQLAVRYLFDEEPIDRNDYSVQSKPGKAAFAAWLRAELDSQTLHDLYVVERLTLRQIAERYGIGIHHVHKLSTLYGIPMRRHVHPPSAEWLCEQRFLNRRSVADIASEIGVSRVTTAAWISQRGSKASVVQSNRQSAMDTGKAIELLKPALTDKCGGPWLQMLSKAAAFPSLAAAERDLGLGTGTLRRRLAKLETMLGAPLIARNRAGLAMAPTPFGVEVVQAVRALNGTVTMPGTSPPGVAPRLTVHVAPVPGEALDSWLETTAHRCRTSLADLLGAVGLTQGSKSPRWIVVMNPEELRSVSKATGITQRQLRMMTLQCYDGVAVDIDRGRRVLARTRCWGFGAGSRYCPACLAETQGRWKIEWRLVWSFACLRHECLLADTCPSCGNYPRLASHKPDAVPQPGRCASPPRGHPIGGKRRCLADLTDTKGLKLPPGHPVLDAQRHIDRLLTGASAARPSTEWTPSLTLDEVATHARRAIKNPLLLSDVVPPDLLAVATPHQGADLHTNSRSQLSRLFKPSAADVAVGTLLALTVLDPGRR</sequence>
<reference evidence="3 4" key="1">
    <citation type="submission" date="2016-11" db="EMBL/GenBank/DDBJ databases">
        <title>Genome sequences of unsequenced Mycobacteria.</title>
        <authorList>
            <person name="Greninger A.L."/>
            <person name="Fang F."/>
            <person name="Jerome K.R."/>
        </authorList>
    </citation>
    <scope>NUCLEOTIDE SEQUENCE [LARGE SCALE GENOMIC DNA]</scope>
    <source>
        <strain evidence="3 4">M11</strain>
    </source>
</reference>
<dbReference type="InterPro" id="IPR036390">
    <property type="entry name" value="WH_DNA-bd_sf"/>
</dbReference>
<dbReference type="InterPro" id="IPR009492">
    <property type="entry name" value="TniQ"/>
</dbReference>
<dbReference type="Gene3D" id="1.10.10.10">
    <property type="entry name" value="Winged helix-like DNA-binding domain superfamily/Winged helix DNA-binding domain"/>
    <property type="match status" value="1"/>
</dbReference>
<dbReference type="SUPFAM" id="SSF46785">
    <property type="entry name" value="Winged helix' DNA-binding domain"/>
    <property type="match status" value="1"/>
</dbReference>
<dbReference type="Proteomes" id="UP000186438">
    <property type="component" value="Unassembled WGS sequence"/>
</dbReference>
<evidence type="ECO:0008006" key="5">
    <source>
        <dbReference type="Google" id="ProtNLM"/>
    </source>
</evidence>
<evidence type="ECO:0000313" key="3">
    <source>
        <dbReference type="EMBL" id="OJZ63576.1"/>
    </source>
</evidence>
<evidence type="ECO:0000259" key="2">
    <source>
        <dbReference type="Pfam" id="PF06527"/>
    </source>
</evidence>
<feature type="domain" description="TniQ" evidence="2">
    <location>
        <begin position="24"/>
        <end position="108"/>
    </location>
</feature>
<proteinExistence type="predicted"/>
<dbReference type="STRING" id="53378.BRW65_29705"/>
<dbReference type="InterPro" id="IPR036388">
    <property type="entry name" value="WH-like_DNA-bd_sf"/>
</dbReference>
<dbReference type="OrthoDB" id="3874088at2"/>
<comment type="caution">
    <text evidence="3">The sequence shown here is derived from an EMBL/GenBank/DDBJ whole genome shotgun (WGS) entry which is preliminary data.</text>
</comment>
<evidence type="ECO:0000259" key="1">
    <source>
        <dbReference type="Pfam" id="PF00126"/>
    </source>
</evidence>
<feature type="domain" description="TniQ" evidence="2">
    <location>
        <begin position="827"/>
        <end position="960"/>
    </location>
</feature>
<dbReference type="Pfam" id="PF00126">
    <property type="entry name" value="HTH_1"/>
    <property type="match status" value="1"/>
</dbReference>
<dbReference type="EMBL" id="MPNT01000060">
    <property type="protein sequence ID" value="OJZ63576.1"/>
    <property type="molecule type" value="Genomic_DNA"/>
</dbReference>
<name>A0A1Q4H7Q7_9MYCO</name>
<accession>A0A1Q4H7Q7</accession>